<evidence type="ECO:0008006" key="3">
    <source>
        <dbReference type="Google" id="ProtNLM"/>
    </source>
</evidence>
<dbReference type="Pfam" id="PF04439">
    <property type="entry name" value="Adenyl_transf"/>
    <property type="match status" value="1"/>
</dbReference>
<proteinExistence type="predicted"/>
<evidence type="ECO:0000313" key="2">
    <source>
        <dbReference type="Proteomes" id="UP000178622"/>
    </source>
</evidence>
<accession>A0A1E8GPB4</accession>
<sequence>MTFFEKIEDYYKEATDIELVAMNGSRVNPEVTPDKFQDYDLVFFTNDVEKYRDNPSFLERFGKIMIMTEPDGEGQAGILKYPNKEGYTYLVQYEDGNRLDLQIMDMSLLKNYLIEDSLTKIILDKKGLIDSEIIPNSRDYYLMKPSQVEVENSVKEFYWQFNNVLKANLRGQFLYSQEILNLVRDELILLISWNIGFEYGFERNLGKANNKILDFIDMEDARLLKESYNTSSKQKIFSALRTLKNLEIKYLKELDKLSIYTMDNLLNLSDVPVKYLQSMGVTDEIIK</sequence>
<organism evidence="1 2">
    <name type="scientific">Floricoccus tropicus</name>
    <dbReference type="NCBI Taxonomy" id="1859473"/>
    <lineage>
        <taxon>Bacteria</taxon>
        <taxon>Bacillati</taxon>
        <taxon>Bacillota</taxon>
        <taxon>Bacilli</taxon>
        <taxon>Lactobacillales</taxon>
        <taxon>Streptococcaceae</taxon>
        <taxon>Floricoccus</taxon>
    </lineage>
</organism>
<name>A0A1E8GPB4_9LACT</name>
<keyword evidence="2" id="KW-1185">Reference proteome</keyword>
<dbReference type="InterPro" id="IPR007530">
    <property type="entry name" value="Aminoglycoside_adenylylTfrase"/>
</dbReference>
<gene>
    <name evidence="1" type="ORF">BG261_10605</name>
</gene>
<dbReference type="RefSeq" id="WP_070791761.1">
    <property type="nucleotide sequence ID" value="NZ_MKIR01000004.1"/>
</dbReference>
<evidence type="ECO:0000313" key="1">
    <source>
        <dbReference type="EMBL" id="OFI50085.1"/>
    </source>
</evidence>
<dbReference type="Proteomes" id="UP000178622">
    <property type="component" value="Unassembled WGS sequence"/>
</dbReference>
<dbReference type="InterPro" id="IPR043519">
    <property type="entry name" value="NT_sf"/>
</dbReference>
<dbReference type="STRING" id="1859473.BG261_10605"/>
<reference evidence="2" key="1">
    <citation type="submission" date="2016-09" db="EMBL/GenBank/DDBJ databases">
        <title>Draft genome sequence of a novel species of the family Streptococcaceae isolated from flowers.</title>
        <authorList>
            <person name="Chuah L.-O."/>
            <person name="Yap K.-P."/>
            <person name="Thong K.L."/>
            <person name="Liong M.T."/>
            <person name="Ahmad R."/>
            <person name="Rusul G."/>
        </authorList>
    </citation>
    <scope>NUCLEOTIDE SEQUENCE [LARGE SCALE GENOMIC DNA]</scope>
    <source>
        <strain evidence="2">DF1</strain>
    </source>
</reference>
<comment type="caution">
    <text evidence="1">The sequence shown here is derived from an EMBL/GenBank/DDBJ whole genome shotgun (WGS) entry which is preliminary data.</text>
</comment>
<dbReference type="OrthoDB" id="9776406at2"/>
<dbReference type="SUPFAM" id="SSF81631">
    <property type="entry name" value="PAP/OAS1 substrate-binding domain"/>
    <property type="match status" value="1"/>
</dbReference>
<dbReference type="AlphaFoldDB" id="A0A1E8GPB4"/>
<protein>
    <recommendedName>
        <fullName evidence="3">Aminoglycoside 6-adenylyltransferase</fullName>
    </recommendedName>
</protein>
<dbReference type="SUPFAM" id="SSF81301">
    <property type="entry name" value="Nucleotidyltransferase"/>
    <property type="match status" value="1"/>
</dbReference>
<dbReference type="Gene3D" id="3.30.460.10">
    <property type="entry name" value="Beta Polymerase, domain 2"/>
    <property type="match status" value="1"/>
</dbReference>
<dbReference type="EMBL" id="MKIR01000004">
    <property type="protein sequence ID" value="OFI50085.1"/>
    <property type="molecule type" value="Genomic_DNA"/>
</dbReference>
<dbReference type="Gene3D" id="1.20.120.330">
    <property type="entry name" value="Nucleotidyltransferases domain 2"/>
    <property type="match status" value="1"/>
</dbReference>